<organism evidence="5 6">
    <name type="scientific">Marinihelvus fidelis</name>
    <dbReference type="NCBI Taxonomy" id="2613842"/>
    <lineage>
        <taxon>Bacteria</taxon>
        <taxon>Pseudomonadati</taxon>
        <taxon>Pseudomonadota</taxon>
        <taxon>Gammaproteobacteria</taxon>
        <taxon>Chromatiales</taxon>
        <taxon>Wenzhouxiangellaceae</taxon>
        <taxon>Marinihelvus</taxon>
    </lineage>
</organism>
<accession>A0A5N0T673</accession>
<dbReference type="InterPro" id="IPR023296">
    <property type="entry name" value="Glyco_hydro_beta-prop_sf"/>
</dbReference>
<comment type="similarity">
    <text evidence="3 4">Belongs to the glycosyl hydrolase 130 family.</text>
</comment>
<name>A0A5N0T673_9GAMM</name>
<keyword evidence="4" id="KW-0961">Cell wall biogenesis/degradation</keyword>
<dbReference type="PANTHER" id="PTHR34106">
    <property type="entry name" value="GLYCOSIDASE"/>
    <property type="match status" value="1"/>
</dbReference>
<evidence type="ECO:0000256" key="2">
    <source>
        <dbReference type="ARBA" id="ARBA00022679"/>
    </source>
</evidence>
<evidence type="ECO:0000256" key="3">
    <source>
        <dbReference type="ARBA" id="ARBA00024356"/>
    </source>
</evidence>
<evidence type="ECO:0000313" key="5">
    <source>
        <dbReference type="EMBL" id="KAA9130453.1"/>
    </source>
</evidence>
<dbReference type="EMBL" id="VYXP01000007">
    <property type="protein sequence ID" value="KAA9130453.1"/>
    <property type="molecule type" value="Genomic_DNA"/>
</dbReference>
<dbReference type="RefSeq" id="WP_150864757.1">
    <property type="nucleotide sequence ID" value="NZ_VYXP01000007.1"/>
</dbReference>
<protein>
    <recommendedName>
        <fullName evidence="4">4-O-beta-D-mannosyl-D-glucose phosphorylase</fullName>
        <shortName evidence="4">MGP</shortName>
        <shortName evidence="4">Mannosylglucose phosphorylase</shortName>
        <ecNumber evidence="4">2.4.1.281</ecNumber>
    </recommendedName>
</protein>
<dbReference type="EC" id="2.4.1.281" evidence="4"/>
<keyword evidence="5" id="KW-0326">Glycosidase</keyword>
<dbReference type="GO" id="GO:0005975">
    <property type="term" value="P:carbohydrate metabolic process"/>
    <property type="evidence" value="ECO:0007669"/>
    <property type="project" value="UniProtKB-UniRule"/>
</dbReference>
<keyword evidence="6" id="KW-1185">Reference proteome</keyword>
<evidence type="ECO:0000313" key="6">
    <source>
        <dbReference type="Proteomes" id="UP000325372"/>
    </source>
</evidence>
<dbReference type="Proteomes" id="UP000325372">
    <property type="component" value="Unassembled WGS sequence"/>
</dbReference>
<keyword evidence="4" id="KW-0119">Carbohydrate metabolism</keyword>
<dbReference type="PIRSF" id="PIRSF016202">
    <property type="entry name" value="PH1107"/>
    <property type="match status" value="1"/>
</dbReference>
<keyword evidence="1 4" id="KW-0328">Glycosyltransferase</keyword>
<dbReference type="Pfam" id="PF04041">
    <property type="entry name" value="Glyco_hydro_130"/>
    <property type="match status" value="1"/>
</dbReference>
<evidence type="ECO:0000256" key="1">
    <source>
        <dbReference type="ARBA" id="ARBA00022676"/>
    </source>
</evidence>
<reference evidence="5 6" key="1">
    <citation type="submission" date="2019-09" db="EMBL/GenBank/DDBJ databases">
        <title>Wenzhouxiangella sp. Genome sequencing and assembly.</title>
        <authorList>
            <person name="Zhang R."/>
        </authorList>
    </citation>
    <scope>NUCLEOTIDE SEQUENCE [LARGE SCALE GENOMIC DNA]</scope>
    <source>
        <strain evidence="5 6">W260</strain>
    </source>
</reference>
<proteinExistence type="inferred from homology"/>
<comment type="caution">
    <text evidence="5">The sequence shown here is derived from an EMBL/GenBank/DDBJ whole genome shotgun (WGS) entry which is preliminary data.</text>
</comment>
<sequence>MTGFDPRLSRLRAELDALLRRTNSPVDEAGNGIYERWRHPVVTRDHVPLEWRYDLDPVTNPHLLERIGVNSTFNAGAMAWQGKYLLVLRMEGADRKSYFAIAESDNGVDGFRFRDAPIDMPALDDAETNLYDMRLTAHEDGWIYGLFCAERHDPNHPDDPTAALARCGIARTRDLDTWERLPDLVTRSPQQRNVVLHPEFIDGRYGLYTRPQDGFIEAGGAGGLSWGLAERMDNARVDEETVVDPRAYHTIAEAKNGQGPPPIRTREGWLHLAHGVRGTAAGLRYVLYPFLTELDRPWVIRRKPAGHLLAPRGDERPGDVSNVVFCNGWIRDGNGDDARVLIYYASADTRMHVATSSVDRLVDHCLNAPEDGGSTATSASAIRQLVNANQNRSKV</sequence>
<dbReference type="AlphaFoldDB" id="A0A5N0T673"/>
<keyword evidence="5" id="KW-0378">Hydrolase</keyword>
<evidence type="ECO:0000256" key="4">
    <source>
        <dbReference type="HAMAP-Rule" id="MF_00928"/>
    </source>
</evidence>
<gene>
    <name evidence="5" type="ORF">F3N42_12180</name>
</gene>
<dbReference type="GO" id="GO:0071555">
    <property type="term" value="P:cell wall organization"/>
    <property type="evidence" value="ECO:0007669"/>
    <property type="project" value="UniProtKB-KW"/>
</dbReference>
<dbReference type="HAMAP" id="MF_00928">
    <property type="entry name" value="Man_Glc_phosphorylase"/>
    <property type="match status" value="1"/>
</dbReference>
<dbReference type="InterPro" id="IPR028583">
    <property type="entry name" value="Man_Glc_phosphorylase"/>
</dbReference>
<comment type="catalytic activity">
    <reaction evidence="4">
        <text>beta-D-mannosyl-(1-&gt;4)-D-glucose + phosphate = alpha-D-mannose 1-phosphate + D-glucose</text>
        <dbReference type="Rhea" id="RHEA:32531"/>
        <dbReference type="ChEBI" id="CHEBI:4167"/>
        <dbReference type="ChEBI" id="CHEBI:43474"/>
        <dbReference type="ChEBI" id="CHEBI:58409"/>
        <dbReference type="ChEBI" id="CHEBI:64351"/>
        <dbReference type="EC" id="2.4.1.281"/>
    </reaction>
</comment>
<dbReference type="Gene3D" id="2.115.10.20">
    <property type="entry name" value="Glycosyl hydrolase domain, family 43"/>
    <property type="match status" value="1"/>
</dbReference>
<comment type="function">
    <text evidence="4">Converts 4-O-beta-D-mannopyranosyl-D-glucopyranose (Man-Glc) to mannose 1-phosphate (Man1P) and glucose.</text>
</comment>
<dbReference type="PANTHER" id="PTHR34106:SF1">
    <property type="entry name" value="1,4-BETA-MANNOSYL-N-ACETYLGLUCOSAMINE PHOSPHORYLASE"/>
    <property type="match status" value="1"/>
</dbReference>
<dbReference type="GO" id="GO:0016798">
    <property type="term" value="F:hydrolase activity, acting on glycosyl bonds"/>
    <property type="evidence" value="ECO:0007669"/>
    <property type="project" value="UniProtKB-KW"/>
</dbReference>
<keyword evidence="2 4" id="KW-0808">Transferase</keyword>
<dbReference type="InterPro" id="IPR007184">
    <property type="entry name" value="Mannoside_phosphorylase"/>
</dbReference>
<dbReference type="SUPFAM" id="SSF75005">
    <property type="entry name" value="Arabinanase/levansucrase/invertase"/>
    <property type="match status" value="1"/>
</dbReference>
<dbReference type="GO" id="GO:0016758">
    <property type="term" value="F:hexosyltransferase activity"/>
    <property type="evidence" value="ECO:0007669"/>
    <property type="project" value="UniProtKB-UniRule"/>
</dbReference>